<reference evidence="3 6" key="2">
    <citation type="submission" date="2019-07" db="EMBL/GenBank/DDBJ databases">
        <title>Whole genome shotgun sequence of Myxococcus fulvus NBRC 100333.</title>
        <authorList>
            <person name="Hosoyama A."/>
            <person name="Uohara A."/>
            <person name="Ohji S."/>
            <person name="Ichikawa N."/>
        </authorList>
    </citation>
    <scope>NUCLEOTIDE SEQUENCE [LARGE SCALE GENOMIC DNA]</scope>
    <source>
        <strain evidence="3 6">NBRC 100333</strain>
    </source>
</reference>
<sequence>MSQSPADAEGCVAYYAWSSLMLTNKVTGNPPVLLNTAFPATVSTPPSESTPPPGTTSARLTVEPPAAPLESAVRWSREEVPYPANSPLSPDQVEAIIAEYEPVLASVPGALKDRLRSLFRNNLYLGLSKGNGPGGMPVGAIAGKVEGAAYVFYHHTSKGPVECGRLELTVNTECIGWVISVAATSLCLFLTVVGLGFSASRAVSSLSKVIGESTALLKAIGDAAKGPRAAAPSSRSSRRSTSRGRSARCWVAC</sequence>
<dbReference type="EMBL" id="BJXR01000036">
    <property type="protein sequence ID" value="GEN10011.1"/>
    <property type="molecule type" value="Genomic_DNA"/>
</dbReference>
<evidence type="ECO:0000313" key="5">
    <source>
        <dbReference type="Proteomes" id="UP000183760"/>
    </source>
</evidence>
<dbReference type="Proteomes" id="UP000183760">
    <property type="component" value="Unassembled WGS sequence"/>
</dbReference>
<comment type="caution">
    <text evidence="3">The sequence shown here is derived from an EMBL/GenBank/DDBJ whole genome shotgun (WGS) entry which is preliminary data.</text>
</comment>
<proteinExistence type="predicted"/>
<feature type="transmembrane region" description="Helical" evidence="2">
    <location>
        <begin position="175"/>
        <end position="198"/>
    </location>
</feature>
<reference evidence="4 5" key="1">
    <citation type="submission" date="2016-10" db="EMBL/GenBank/DDBJ databases">
        <authorList>
            <person name="Varghese N."/>
            <person name="Submissions S."/>
        </authorList>
    </citation>
    <scope>NUCLEOTIDE SEQUENCE [LARGE SCALE GENOMIC DNA]</scope>
    <source>
        <strain evidence="4 5">DSM 16525</strain>
    </source>
</reference>
<keyword evidence="2" id="KW-0472">Membrane</keyword>
<keyword evidence="2" id="KW-1133">Transmembrane helix</keyword>
<dbReference type="AlphaFoldDB" id="A0A511T771"/>
<dbReference type="OrthoDB" id="7294637at2"/>
<name>A0A511T771_MYXFU</name>
<evidence type="ECO:0000313" key="3">
    <source>
        <dbReference type="EMBL" id="GEN10011.1"/>
    </source>
</evidence>
<keyword evidence="2" id="KW-0812">Transmembrane</keyword>
<feature type="region of interest" description="Disordered" evidence="1">
    <location>
        <begin position="39"/>
        <end position="65"/>
    </location>
</feature>
<accession>A0A511T771</accession>
<evidence type="ECO:0000256" key="2">
    <source>
        <dbReference type="SAM" id="Phobius"/>
    </source>
</evidence>
<gene>
    <name evidence="3" type="ORF">MFU01_50480</name>
    <name evidence="4" type="ORF">SAMN05443572_10784</name>
</gene>
<protein>
    <submittedName>
        <fullName evidence="3">Uncharacterized protein</fullName>
    </submittedName>
</protein>
<organism evidence="3 6">
    <name type="scientific">Myxococcus fulvus</name>
    <dbReference type="NCBI Taxonomy" id="33"/>
    <lineage>
        <taxon>Bacteria</taxon>
        <taxon>Pseudomonadati</taxon>
        <taxon>Myxococcota</taxon>
        <taxon>Myxococcia</taxon>
        <taxon>Myxococcales</taxon>
        <taxon>Cystobacterineae</taxon>
        <taxon>Myxococcaceae</taxon>
        <taxon>Myxococcus</taxon>
    </lineage>
</organism>
<dbReference type="Proteomes" id="UP000321514">
    <property type="component" value="Unassembled WGS sequence"/>
</dbReference>
<dbReference type="EMBL" id="FOIB01000007">
    <property type="protein sequence ID" value="SEU25339.1"/>
    <property type="molecule type" value="Genomic_DNA"/>
</dbReference>
<evidence type="ECO:0000313" key="4">
    <source>
        <dbReference type="EMBL" id="SEU25339.1"/>
    </source>
</evidence>
<evidence type="ECO:0000313" key="6">
    <source>
        <dbReference type="Proteomes" id="UP000321514"/>
    </source>
</evidence>
<evidence type="ECO:0000256" key="1">
    <source>
        <dbReference type="SAM" id="MobiDB-lite"/>
    </source>
</evidence>
<keyword evidence="5" id="KW-1185">Reference proteome</keyword>
<dbReference type="RefSeq" id="WP_074956814.1">
    <property type="nucleotide sequence ID" value="NZ_BJXR01000036.1"/>
</dbReference>